<organism evidence="5 6">
    <name type="scientific">Rhynchosporium graminicola</name>
    <dbReference type="NCBI Taxonomy" id="2792576"/>
    <lineage>
        <taxon>Eukaryota</taxon>
        <taxon>Fungi</taxon>
        <taxon>Dikarya</taxon>
        <taxon>Ascomycota</taxon>
        <taxon>Pezizomycotina</taxon>
        <taxon>Leotiomycetes</taxon>
        <taxon>Helotiales</taxon>
        <taxon>Ploettnerulaceae</taxon>
        <taxon>Rhynchosporium</taxon>
    </lineage>
</organism>
<dbReference type="PANTHER" id="PTHR47431">
    <property type="entry name" value="ZN(II)2CYS6 TRANSCRIPTION FACTOR (EUROFUNG)-RELATED"/>
    <property type="match status" value="1"/>
</dbReference>
<evidence type="ECO:0000256" key="3">
    <source>
        <dbReference type="SAM" id="MobiDB-lite"/>
    </source>
</evidence>
<protein>
    <submittedName>
        <fullName evidence="5">Related to Zn(II)2Cys6 transcriptional activator</fullName>
    </submittedName>
</protein>
<dbReference type="SMART" id="SM00066">
    <property type="entry name" value="GAL4"/>
    <property type="match status" value="1"/>
</dbReference>
<dbReference type="AlphaFoldDB" id="A0A1E1L9S7"/>
<dbReference type="InterPro" id="IPR007219">
    <property type="entry name" value="XnlR_reg_dom"/>
</dbReference>
<evidence type="ECO:0000259" key="4">
    <source>
        <dbReference type="SMART" id="SM00066"/>
    </source>
</evidence>
<accession>A0A1E1L9S7</accession>
<dbReference type="CDD" id="cd12148">
    <property type="entry name" value="fungal_TF_MHR"/>
    <property type="match status" value="1"/>
</dbReference>
<evidence type="ECO:0000313" key="6">
    <source>
        <dbReference type="Proteomes" id="UP000178129"/>
    </source>
</evidence>
<dbReference type="SUPFAM" id="SSF57701">
    <property type="entry name" value="Zn2/Cys6 DNA-binding domain"/>
    <property type="match status" value="1"/>
</dbReference>
<gene>
    <name evidence="5" type="ORF">RCO7_07263</name>
</gene>
<keyword evidence="6" id="KW-1185">Reference proteome</keyword>
<dbReference type="Pfam" id="PF00172">
    <property type="entry name" value="Zn_clus"/>
    <property type="match status" value="1"/>
</dbReference>
<dbReference type="CDD" id="cd00067">
    <property type="entry name" value="GAL4"/>
    <property type="match status" value="1"/>
</dbReference>
<feature type="region of interest" description="Disordered" evidence="3">
    <location>
        <begin position="1"/>
        <end position="27"/>
    </location>
</feature>
<proteinExistence type="predicted"/>
<evidence type="ECO:0000313" key="5">
    <source>
        <dbReference type="EMBL" id="CZT07247.1"/>
    </source>
</evidence>
<name>A0A1E1L9S7_9HELO</name>
<feature type="compositionally biased region" description="Polar residues" evidence="3">
    <location>
        <begin position="10"/>
        <end position="20"/>
    </location>
</feature>
<keyword evidence="2" id="KW-0539">Nucleus</keyword>
<dbReference type="Pfam" id="PF04082">
    <property type="entry name" value="Fungal_trans"/>
    <property type="match status" value="1"/>
</dbReference>
<dbReference type="PANTHER" id="PTHR47431:SF1">
    <property type="entry name" value="ZN(II)2CYS6 TRANSCRIPTION FACTOR (EUROFUNG)"/>
    <property type="match status" value="1"/>
</dbReference>
<feature type="domain" description="Zn(2)-C6 fungal-type" evidence="4">
    <location>
        <begin position="31"/>
        <end position="72"/>
    </location>
</feature>
<sequence>MDTEFLIPRSTASPSQSSGPESRHFPEQNTVSSTYAACRIKHLKCGGLQVCSRCATQGLECIYLKSRRGYIGPVANRRDLSVMSSSRINNKADSSIGAGHSVKPIDSLEMATVLCEPTSMFDFVLVNQSWASIQPTIASPDIDLRRRCTEAFFRYFYDAHPFLLPRQRYLESSKEGPPREHLETAIAYIGSRYVKGAPQSAFSLELDCFVLQHNLPRIVSTVQAMLLFAIGLDGNNEGKKAVEVLIKAQRFALDLGMNQREYAVVNGGGAFLCEESIRRTWWELYVVSVIVAALHGNRVFQLSGVISTTPLPCGTDDFANGVTPQLYTIEEFDEHSFLDPEVEWSSCAYRIAAARNLKRILETDSLVFLDDALICILDAILVNWNLHLPLSKVASYDQSGTFDEMIFQAHMITELSSLLLHRRFISLDATATQNIVSYTPQGTVQAYCSGFNNIHTSKATQAASNISKLVGMPTPLINHTQFFIRALTHSSISHVSLWSHLPLLAADENLKEEIRMNAGALREMGMVWPAAQMAYSQVTNAAAKVFESRRDAVGNAFGRDLIGSEIIDASLDLDCFTIGITDVNP</sequence>
<dbReference type="Proteomes" id="UP000178129">
    <property type="component" value="Unassembled WGS sequence"/>
</dbReference>
<comment type="caution">
    <text evidence="5">The sequence shown here is derived from an EMBL/GenBank/DDBJ whole genome shotgun (WGS) entry which is preliminary data.</text>
</comment>
<keyword evidence="1" id="KW-0479">Metal-binding</keyword>
<dbReference type="EMBL" id="FJUW01000042">
    <property type="protein sequence ID" value="CZT07247.1"/>
    <property type="molecule type" value="Genomic_DNA"/>
</dbReference>
<dbReference type="GO" id="GO:0000981">
    <property type="term" value="F:DNA-binding transcription factor activity, RNA polymerase II-specific"/>
    <property type="evidence" value="ECO:0007669"/>
    <property type="project" value="InterPro"/>
</dbReference>
<dbReference type="GO" id="GO:0008270">
    <property type="term" value="F:zinc ion binding"/>
    <property type="evidence" value="ECO:0007669"/>
    <property type="project" value="InterPro"/>
</dbReference>
<dbReference type="Gene3D" id="4.10.240.10">
    <property type="entry name" value="Zn(2)-C6 fungal-type DNA-binding domain"/>
    <property type="match status" value="1"/>
</dbReference>
<dbReference type="InParanoid" id="A0A1E1L9S7"/>
<evidence type="ECO:0000256" key="1">
    <source>
        <dbReference type="ARBA" id="ARBA00022723"/>
    </source>
</evidence>
<dbReference type="InterPro" id="IPR001138">
    <property type="entry name" value="Zn2Cys6_DnaBD"/>
</dbReference>
<reference evidence="6" key="1">
    <citation type="submission" date="2016-03" db="EMBL/GenBank/DDBJ databases">
        <authorList>
            <person name="Ploux O."/>
        </authorList>
    </citation>
    <scope>NUCLEOTIDE SEQUENCE [LARGE SCALE GENOMIC DNA]</scope>
    <source>
        <strain evidence="6">UK7</strain>
    </source>
</reference>
<evidence type="ECO:0000256" key="2">
    <source>
        <dbReference type="ARBA" id="ARBA00023242"/>
    </source>
</evidence>
<dbReference type="InterPro" id="IPR036864">
    <property type="entry name" value="Zn2-C6_fun-type_DNA-bd_sf"/>
</dbReference>